<reference evidence="3 4" key="1">
    <citation type="submission" date="2018-06" db="EMBL/GenBank/DDBJ databases">
        <authorList>
            <consortium name="Pathogen Informatics"/>
            <person name="Doyle S."/>
        </authorList>
    </citation>
    <scope>NUCLEOTIDE SEQUENCE [LARGE SCALE GENOMIC DNA]</scope>
    <source>
        <strain evidence="3 4">NCTC11647</strain>
    </source>
</reference>
<proteinExistence type="predicted"/>
<evidence type="ECO:0000256" key="2">
    <source>
        <dbReference type="SAM" id="MobiDB-lite"/>
    </source>
</evidence>
<keyword evidence="1" id="KW-0175">Coiled coil</keyword>
<dbReference type="Proteomes" id="UP000251647">
    <property type="component" value="Unassembled WGS sequence"/>
</dbReference>
<protein>
    <submittedName>
        <fullName evidence="3">Uncharacterized protein</fullName>
    </submittedName>
</protein>
<dbReference type="OrthoDB" id="9156113at2"/>
<accession>A0A2T3QL90</accession>
<dbReference type="AlphaFoldDB" id="A0A2T3QL90"/>
<feature type="compositionally biased region" description="Acidic residues" evidence="2">
    <location>
        <begin position="65"/>
        <end position="76"/>
    </location>
</feature>
<sequence length="335" mass="37154">MAIEITGYETLDELEAMLDQLEDATVVDEPQTSVEEQPEVVSDSSESTVEERSDGDKDAASPTADQDDTVPSDEGTDEPKKVIIAKDGVHTIPYDVLEAERREAERLRQQLAEMESKQVEYENQARLLDIRDKQLQKLGVNPDDLPENLKVSEQQIDELRENYPELAPFITSLMAKVDAVSTSVSTAQSSTLEHNPIMADIRANTDLNSWMEEKGDKWSLALDIDDRLLADPKWSSKSQPERFNEVVRRTKAAFGENIPEAKPVATNKEIQEEAADKEQTVTNSLPASPSLVGASNTHEGSVLQQAANMNNEQLQVLMAGMTADQIDALLDQIDF</sequence>
<name>A0A2T3QL90_PHODM</name>
<organism evidence="3 4">
    <name type="scientific">Photobacterium damselae</name>
    <dbReference type="NCBI Taxonomy" id="38293"/>
    <lineage>
        <taxon>Bacteria</taxon>
        <taxon>Pseudomonadati</taxon>
        <taxon>Pseudomonadota</taxon>
        <taxon>Gammaproteobacteria</taxon>
        <taxon>Vibrionales</taxon>
        <taxon>Vibrionaceae</taxon>
        <taxon>Photobacterium</taxon>
    </lineage>
</organism>
<evidence type="ECO:0000313" key="3">
    <source>
        <dbReference type="EMBL" id="SPY44026.1"/>
    </source>
</evidence>
<feature type="coiled-coil region" evidence="1">
    <location>
        <begin position="94"/>
        <end position="131"/>
    </location>
</feature>
<feature type="region of interest" description="Disordered" evidence="2">
    <location>
        <begin position="25"/>
        <end position="84"/>
    </location>
</feature>
<dbReference type="RefSeq" id="WP_005305720.1">
    <property type="nucleotide sequence ID" value="NZ_PYOG01000006.1"/>
</dbReference>
<evidence type="ECO:0000256" key="1">
    <source>
        <dbReference type="SAM" id="Coils"/>
    </source>
</evidence>
<dbReference type="EMBL" id="UATL01000005">
    <property type="protein sequence ID" value="SPY44026.1"/>
    <property type="molecule type" value="Genomic_DNA"/>
</dbReference>
<gene>
    <name evidence="3" type="ORF">NCTC11647_02961</name>
</gene>
<evidence type="ECO:0000313" key="4">
    <source>
        <dbReference type="Proteomes" id="UP000251647"/>
    </source>
</evidence>
<feature type="compositionally biased region" description="Basic and acidic residues" evidence="2">
    <location>
        <begin position="49"/>
        <end position="59"/>
    </location>
</feature>